<evidence type="ECO:0000313" key="7">
    <source>
        <dbReference type="Proteomes" id="UP000199114"/>
    </source>
</evidence>
<accession>A0A1H9NR05</accession>
<feature type="region of interest" description="Disordered" evidence="3">
    <location>
        <begin position="319"/>
        <end position="342"/>
    </location>
</feature>
<dbReference type="PIRSF" id="PIRSF000105">
    <property type="entry name" value="HCDH"/>
    <property type="match status" value="1"/>
</dbReference>
<feature type="compositionally biased region" description="Basic and acidic residues" evidence="3">
    <location>
        <begin position="331"/>
        <end position="342"/>
    </location>
</feature>
<evidence type="ECO:0000256" key="1">
    <source>
        <dbReference type="ARBA" id="ARBA00023002"/>
    </source>
</evidence>
<dbReference type="InterPro" id="IPR006108">
    <property type="entry name" value="3HC_DH_C"/>
</dbReference>
<dbReference type="Gene3D" id="1.10.1040.10">
    <property type="entry name" value="N-(1-d-carboxylethyl)-l-norvaline Dehydrogenase, domain 2"/>
    <property type="match status" value="1"/>
</dbReference>
<dbReference type="STRING" id="1186196.SAMN04489841_3705"/>
<dbReference type="AlphaFoldDB" id="A0A1H9NR05"/>
<feature type="domain" description="3-hydroxyacyl-CoA dehydrogenase C-terminal" evidence="4">
    <location>
        <begin position="197"/>
        <end position="295"/>
    </location>
</feature>
<dbReference type="InterPro" id="IPR006176">
    <property type="entry name" value="3-OHacyl-CoA_DH_NAD-bd"/>
</dbReference>
<dbReference type="EMBL" id="FOFD01000005">
    <property type="protein sequence ID" value="SER38474.1"/>
    <property type="molecule type" value="Genomic_DNA"/>
</dbReference>
<dbReference type="Pfam" id="PF00725">
    <property type="entry name" value="3HCDH"/>
    <property type="match status" value="1"/>
</dbReference>
<evidence type="ECO:0000256" key="2">
    <source>
        <dbReference type="PIRSR" id="PIRSR000105-1"/>
    </source>
</evidence>
<dbReference type="PANTHER" id="PTHR48075">
    <property type="entry name" value="3-HYDROXYACYL-COA DEHYDROGENASE FAMILY PROTEIN"/>
    <property type="match status" value="1"/>
</dbReference>
<dbReference type="Pfam" id="PF02737">
    <property type="entry name" value="3HCDH_N"/>
    <property type="match status" value="1"/>
</dbReference>
<sequence>MADQPSDTREAAPRPAIVGAGTMGRNIAVASAVGGQPVTLFDIDEDAVRDAESEIGSTVGTLTDRGVADVTDADDVRDRVAYTTDLAAAVGDAPLIIEAVTEDRETKAAVYEEIERHASASATLATNTSSLSITELASSLSRPERFCGTHWFHPAHIVPVVEVVYGDRTADETVDTAAAFLESIGKDPVVVERDIPGFIANRIQSAMAHEAWALLESGVASAEDIDRAVKGTFGFRLPTLGVLEKGDHSGLDVHHKVLSELLGEIDRGTSPAAVLTELVDEGRHGVKAERGVYDWSETDSERLTAERDQRLLDQLEVYRAARGPPDAPDNPDSRDSSDEPES</sequence>
<dbReference type="InterPro" id="IPR008927">
    <property type="entry name" value="6-PGluconate_DH-like_C_sf"/>
</dbReference>
<feature type="site" description="Important for catalytic activity" evidence="2">
    <location>
        <position position="150"/>
    </location>
</feature>
<dbReference type="Gene3D" id="3.40.50.720">
    <property type="entry name" value="NAD(P)-binding Rossmann-like Domain"/>
    <property type="match status" value="1"/>
</dbReference>
<dbReference type="Proteomes" id="UP000199114">
    <property type="component" value="Unassembled WGS sequence"/>
</dbReference>
<dbReference type="GO" id="GO:0008691">
    <property type="term" value="F:3-hydroxybutyryl-CoA dehydrogenase activity"/>
    <property type="evidence" value="ECO:0007669"/>
    <property type="project" value="TreeGrafter"/>
</dbReference>
<name>A0A1H9NR05_9EURY</name>
<dbReference type="GO" id="GO:0070403">
    <property type="term" value="F:NAD+ binding"/>
    <property type="evidence" value="ECO:0007669"/>
    <property type="project" value="InterPro"/>
</dbReference>
<dbReference type="InterPro" id="IPR013328">
    <property type="entry name" value="6PGD_dom2"/>
</dbReference>
<dbReference type="InterPro" id="IPR022694">
    <property type="entry name" value="3-OHacyl-CoA_DH"/>
</dbReference>
<evidence type="ECO:0000259" key="5">
    <source>
        <dbReference type="Pfam" id="PF02737"/>
    </source>
</evidence>
<feature type="domain" description="3-hydroxyacyl-CoA dehydrogenase NAD binding" evidence="5">
    <location>
        <begin position="16"/>
        <end position="194"/>
    </location>
</feature>
<dbReference type="OrthoDB" id="51300at2157"/>
<dbReference type="SUPFAM" id="SSF48179">
    <property type="entry name" value="6-phosphogluconate dehydrogenase C-terminal domain-like"/>
    <property type="match status" value="1"/>
</dbReference>
<gene>
    <name evidence="6" type="ORF">SAMN04489841_3705</name>
</gene>
<dbReference type="InterPro" id="IPR036291">
    <property type="entry name" value="NAD(P)-bd_dom_sf"/>
</dbReference>
<keyword evidence="7" id="KW-1185">Reference proteome</keyword>
<evidence type="ECO:0000256" key="3">
    <source>
        <dbReference type="SAM" id="MobiDB-lite"/>
    </source>
</evidence>
<dbReference type="RefSeq" id="WP_090620328.1">
    <property type="nucleotide sequence ID" value="NZ_FOFD01000005.1"/>
</dbReference>
<evidence type="ECO:0000313" key="6">
    <source>
        <dbReference type="EMBL" id="SER38474.1"/>
    </source>
</evidence>
<organism evidence="6 7">
    <name type="scientific">Natrinema salaciae</name>
    <dbReference type="NCBI Taxonomy" id="1186196"/>
    <lineage>
        <taxon>Archaea</taxon>
        <taxon>Methanobacteriati</taxon>
        <taxon>Methanobacteriota</taxon>
        <taxon>Stenosarchaea group</taxon>
        <taxon>Halobacteria</taxon>
        <taxon>Halobacteriales</taxon>
        <taxon>Natrialbaceae</taxon>
        <taxon>Natrinema</taxon>
    </lineage>
</organism>
<dbReference type="GO" id="GO:0006635">
    <property type="term" value="P:fatty acid beta-oxidation"/>
    <property type="evidence" value="ECO:0007669"/>
    <property type="project" value="TreeGrafter"/>
</dbReference>
<proteinExistence type="predicted"/>
<dbReference type="PANTHER" id="PTHR48075:SF5">
    <property type="entry name" value="3-HYDROXYBUTYRYL-COA DEHYDROGENASE"/>
    <property type="match status" value="1"/>
</dbReference>
<evidence type="ECO:0000259" key="4">
    <source>
        <dbReference type="Pfam" id="PF00725"/>
    </source>
</evidence>
<dbReference type="SUPFAM" id="SSF51735">
    <property type="entry name" value="NAD(P)-binding Rossmann-fold domains"/>
    <property type="match status" value="1"/>
</dbReference>
<reference evidence="7" key="1">
    <citation type="submission" date="2016-10" db="EMBL/GenBank/DDBJ databases">
        <authorList>
            <person name="Varghese N."/>
            <person name="Submissions S."/>
        </authorList>
    </citation>
    <scope>NUCLEOTIDE SEQUENCE [LARGE SCALE GENOMIC DNA]</scope>
    <source>
        <strain evidence="7">DSM 25055</strain>
    </source>
</reference>
<protein>
    <submittedName>
        <fullName evidence="6">3-hydroxybutyryl-CoA dehydrogenase</fullName>
    </submittedName>
</protein>
<keyword evidence="1" id="KW-0560">Oxidoreductase</keyword>